<sequence>MNLGRLRISDWIDLMMAQTGQEIARPTVYQPGLKKNQIWHIYSNLPSPSCFASLPPVFCAGCPPYVSPSVTAKCLYLSMNV</sequence>
<dbReference type="AlphaFoldDB" id="A0AAN8QMS6"/>
<dbReference type="EMBL" id="JAGTTL010000022">
    <property type="protein sequence ID" value="KAK6305046.1"/>
    <property type="molecule type" value="Genomic_DNA"/>
</dbReference>
<evidence type="ECO:0000313" key="1">
    <source>
        <dbReference type="EMBL" id="KAK6305046.1"/>
    </source>
</evidence>
<protein>
    <submittedName>
        <fullName evidence="1">Uncharacterized protein</fullName>
    </submittedName>
</protein>
<proteinExistence type="predicted"/>
<evidence type="ECO:0000313" key="2">
    <source>
        <dbReference type="Proteomes" id="UP001356427"/>
    </source>
</evidence>
<organism evidence="1 2">
    <name type="scientific">Coregonus suidteri</name>
    <dbReference type="NCBI Taxonomy" id="861788"/>
    <lineage>
        <taxon>Eukaryota</taxon>
        <taxon>Metazoa</taxon>
        <taxon>Chordata</taxon>
        <taxon>Craniata</taxon>
        <taxon>Vertebrata</taxon>
        <taxon>Euteleostomi</taxon>
        <taxon>Actinopterygii</taxon>
        <taxon>Neopterygii</taxon>
        <taxon>Teleostei</taxon>
        <taxon>Protacanthopterygii</taxon>
        <taxon>Salmoniformes</taxon>
        <taxon>Salmonidae</taxon>
        <taxon>Coregoninae</taxon>
        <taxon>Coregonus</taxon>
    </lineage>
</organism>
<keyword evidence="2" id="KW-1185">Reference proteome</keyword>
<reference evidence="1 2" key="1">
    <citation type="submission" date="2021-04" db="EMBL/GenBank/DDBJ databases">
        <authorList>
            <person name="De Guttry C."/>
            <person name="Zahm M."/>
            <person name="Klopp C."/>
            <person name="Cabau C."/>
            <person name="Louis A."/>
            <person name="Berthelot C."/>
            <person name="Parey E."/>
            <person name="Roest Crollius H."/>
            <person name="Montfort J."/>
            <person name="Robinson-Rechavi M."/>
            <person name="Bucao C."/>
            <person name="Bouchez O."/>
            <person name="Gislard M."/>
            <person name="Lluch J."/>
            <person name="Milhes M."/>
            <person name="Lampietro C."/>
            <person name="Lopez Roques C."/>
            <person name="Donnadieu C."/>
            <person name="Braasch I."/>
            <person name="Desvignes T."/>
            <person name="Postlethwait J."/>
            <person name="Bobe J."/>
            <person name="Wedekind C."/>
            <person name="Guiguen Y."/>
        </authorList>
    </citation>
    <scope>NUCLEOTIDE SEQUENCE [LARGE SCALE GENOMIC DNA]</scope>
    <source>
        <strain evidence="1">Cs_M1</strain>
        <tissue evidence="1">Blood</tissue>
    </source>
</reference>
<gene>
    <name evidence="1" type="ORF">J4Q44_G00238260</name>
</gene>
<accession>A0AAN8QMS6</accession>
<name>A0AAN8QMS6_9TELE</name>
<comment type="caution">
    <text evidence="1">The sequence shown here is derived from an EMBL/GenBank/DDBJ whole genome shotgun (WGS) entry which is preliminary data.</text>
</comment>
<dbReference type="Proteomes" id="UP001356427">
    <property type="component" value="Unassembled WGS sequence"/>
</dbReference>